<evidence type="ECO:0000256" key="5">
    <source>
        <dbReference type="ARBA" id="ARBA00023014"/>
    </source>
</evidence>
<evidence type="ECO:0000313" key="8">
    <source>
        <dbReference type="EMBL" id="HIV99958.1"/>
    </source>
</evidence>
<evidence type="ECO:0000259" key="7">
    <source>
        <dbReference type="Pfam" id="PF14691"/>
    </source>
</evidence>
<reference evidence="8" key="2">
    <citation type="submission" date="2021-04" db="EMBL/GenBank/DDBJ databases">
        <authorList>
            <person name="Gilroy R."/>
        </authorList>
    </citation>
    <scope>NUCLEOTIDE SEQUENCE</scope>
    <source>
        <strain evidence="8">ChiHecec2B26-446</strain>
    </source>
</reference>
<dbReference type="Proteomes" id="UP000886752">
    <property type="component" value="Unassembled WGS sequence"/>
</dbReference>
<dbReference type="EMBL" id="DXHV01000025">
    <property type="protein sequence ID" value="HIV99958.1"/>
    <property type="molecule type" value="Genomic_DNA"/>
</dbReference>
<evidence type="ECO:0000256" key="2">
    <source>
        <dbReference type="ARBA" id="ARBA00022723"/>
    </source>
</evidence>
<sequence>MAVTLDQQGMHALEARCSQDNPPRCQVLCPFNVDIKGVLVQLGKGNAREARKLLQRVLPLPGIMSRICEHPCESSCLRANLGGPLAIGSLEAWLVREEPVAGAGFPVRRKSQTMAIMGTGVAGLVCAADLAGKGYTVVCCHTGTPESALQAQFPKLAEEWDDQRGPAAEWAALAGKVTFREVPALDQALLDELCASADAVFVDASQCDIAPAREACDPLTLLWQEGDSKVCAGGWKETTPTGHTFVSAARSGGEGRTAAVTMERLATHVSLTASRERETRSPAMILDGIEPSPRLVPHEGTLTREEVQAEARRCLECQCLICVKACAYMQKYKGYPRVFARMIFNNLTIAQGIRKANSLIDSCALCRLCEELCPEHFSMADLCLAAREDMVHKGFMPQSAFEFAMEDMESASTDPCLFVHPGTQTETPAQVFFPGCQLTGCRPDQVAAVYQYLADNLPGGTGIYLSCCGIPAHWAGETKRFAEHVAGMKEALARMGNPRLITACSSCLSIFREFLPELESVSLWEVLDNQALPAARADRADHPQTLVVQDPCSARRDEGWQKAVRSLAKKCGVEVTEPELTGLTTACCGYGGNQWCSDPEAARQMARLRAEGLGGPSLASCIMCRERIADQGVACWHILDLLPFGPACDQTGAKDSTSLSARRAARAKVRRLLSHVLAGEVIPEPVPQARMRYAEEMLRKLEEKHILQEDVEATLAFGERSGAFFEDLDSGHRLTSYRPRNVTFWVEYTQDEDGTYVVHDAWCHRMRVPGAGGEVASTAFAKQTEDERGRISGGR</sequence>
<evidence type="ECO:0000256" key="4">
    <source>
        <dbReference type="ARBA" id="ARBA00023004"/>
    </source>
</evidence>
<keyword evidence="4" id="KW-0408">Iron</keyword>
<dbReference type="Gene3D" id="1.10.1060.10">
    <property type="entry name" value="Alpha-helical ferredoxin"/>
    <property type="match status" value="2"/>
</dbReference>
<dbReference type="InterPro" id="IPR017900">
    <property type="entry name" value="4Fe4S_Fe_S_CS"/>
</dbReference>
<dbReference type="InterPro" id="IPR051460">
    <property type="entry name" value="HdrC_iron-sulfur_subunit"/>
</dbReference>
<dbReference type="InterPro" id="IPR004017">
    <property type="entry name" value="Cys_rich_dom"/>
</dbReference>
<feature type="domain" description="Dihydroprymidine dehydrogenase" evidence="7">
    <location>
        <begin position="14"/>
        <end position="96"/>
    </location>
</feature>
<dbReference type="InterPro" id="IPR036188">
    <property type="entry name" value="FAD/NAD-bd_sf"/>
</dbReference>
<dbReference type="SUPFAM" id="SSF51735">
    <property type="entry name" value="NAD(P)-binding Rossmann-fold domains"/>
    <property type="match status" value="1"/>
</dbReference>
<evidence type="ECO:0000256" key="3">
    <source>
        <dbReference type="ARBA" id="ARBA00023002"/>
    </source>
</evidence>
<accession>A0A9D1TP34</accession>
<dbReference type="PROSITE" id="PS00198">
    <property type="entry name" value="4FE4S_FER_1"/>
    <property type="match status" value="1"/>
</dbReference>
<dbReference type="Gene3D" id="3.50.50.60">
    <property type="entry name" value="FAD/NAD(P)-binding domain"/>
    <property type="match status" value="1"/>
</dbReference>
<dbReference type="Pfam" id="PF02754">
    <property type="entry name" value="CCG"/>
    <property type="match status" value="1"/>
</dbReference>
<keyword evidence="2" id="KW-0479">Metal-binding</keyword>
<dbReference type="InterPro" id="IPR009051">
    <property type="entry name" value="Helical_ferredxn"/>
</dbReference>
<dbReference type="SUPFAM" id="SSF46548">
    <property type="entry name" value="alpha-helical ferredoxin"/>
    <property type="match status" value="2"/>
</dbReference>
<dbReference type="GO" id="GO:0016491">
    <property type="term" value="F:oxidoreductase activity"/>
    <property type="evidence" value="ECO:0007669"/>
    <property type="project" value="UniProtKB-KW"/>
</dbReference>
<evidence type="ECO:0000313" key="9">
    <source>
        <dbReference type="Proteomes" id="UP000886752"/>
    </source>
</evidence>
<dbReference type="PANTHER" id="PTHR43255:SF1">
    <property type="entry name" value="IRON-SULFUR-BINDING OXIDOREDUCTASE FADF-RELATED"/>
    <property type="match status" value="1"/>
</dbReference>
<dbReference type="GO" id="GO:0005886">
    <property type="term" value="C:plasma membrane"/>
    <property type="evidence" value="ECO:0007669"/>
    <property type="project" value="TreeGrafter"/>
</dbReference>
<dbReference type="InterPro" id="IPR036291">
    <property type="entry name" value="NAD(P)-bd_dom_sf"/>
</dbReference>
<dbReference type="InterPro" id="IPR028261">
    <property type="entry name" value="DPD_II"/>
</dbReference>
<organism evidence="8 9">
    <name type="scientific">Candidatus Desulfovibrio intestinipullorum</name>
    <dbReference type="NCBI Taxonomy" id="2838536"/>
    <lineage>
        <taxon>Bacteria</taxon>
        <taxon>Pseudomonadati</taxon>
        <taxon>Thermodesulfobacteriota</taxon>
        <taxon>Desulfovibrionia</taxon>
        <taxon>Desulfovibrionales</taxon>
        <taxon>Desulfovibrionaceae</taxon>
        <taxon>Desulfovibrio</taxon>
    </lineage>
</organism>
<reference evidence="8" key="1">
    <citation type="journal article" date="2021" name="PeerJ">
        <title>Extensive microbial diversity within the chicken gut microbiome revealed by metagenomics and culture.</title>
        <authorList>
            <person name="Gilroy R."/>
            <person name="Ravi A."/>
            <person name="Getino M."/>
            <person name="Pursley I."/>
            <person name="Horton D.L."/>
            <person name="Alikhan N.F."/>
            <person name="Baker D."/>
            <person name="Gharbi K."/>
            <person name="Hall N."/>
            <person name="Watson M."/>
            <person name="Adriaenssens E.M."/>
            <person name="Foster-Nyarko E."/>
            <person name="Jarju S."/>
            <person name="Secka A."/>
            <person name="Antonio M."/>
            <person name="Oren A."/>
            <person name="Chaudhuri R.R."/>
            <person name="La Ragione R."/>
            <person name="Hildebrand F."/>
            <person name="Pallen M.J."/>
        </authorList>
    </citation>
    <scope>NUCLEOTIDE SEQUENCE</scope>
    <source>
        <strain evidence="8">ChiHecec2B26-446</strain>
    </source>
</reference>
<keyword evidence="1" id="KW-0004">4Fe-4S</keyword>
<comment type="caution">
    <text evidence="8">The sequence shown here is derived from an EMBL/GenBank/DDBJ whole genome shotgun (WGS) entry which is preliminary data.</text>
</comment>
<dbReference type="AlphaFoldDB" id="A0A9D1TP34"/>
<evidence type="ECO:0000259" key="6">
    <source>
        <dbReference type="Pfam" id="PF02754"/>
    </source>
</evidence>
<protein>
    <submittedName>
        <fullName evidence="8">4Fe-4S dicluster domain-containing protein</fullName>
    </submittedName>
</protein>
<dbReference type="Pfam" id="PF14691">
    <property type="entry name" value="Fer4_20"/>
    <property type="match status" value="1"/>
</dbReference>
<dbReference type="GO" id="GO:0046872">
    <property type="term" value="F:metal ion binding"/>
    <property type="evidence" value="ECO:0007669"/>
    <property type="project" value="UniProtKB-KW"/>
</dbReference>
<dbReference type="Pfam" id="PF13534">
    <property type="entry name" value="Fer4_17"/>
    <property type="match status" value="1"/>
</dbReference>
<name>A0A9D1TP34_9BACT</name>
<dbReference type="GO" id="GO:0051539">
    <property type="term" value="F:4 iron, 4 sulfur cluster binding"/>
    <property type="evidence" value="ECO:0007669"/>
    <property type="project" value="UniProtKB-KW"/>
</dbReference>
<dbReference type="PANTHER" id="PTHR43255">
    <property type="entry name" value="IRON-SULFUR-BINDING OXIDOREDUCTASE FADF-RELATED-RELATED"/>
    <property type="match status" value="1"/>
</dbReference>
<keyword evidence="3" id="KW-0560">Oxidoreductase</keyword>
<keyword evidence="5" id="KW-0411">Iron-sulfur</keyword>
<evidence type="ECO:0000256" key="1">
    <source>
        <dbReference type="ARBA" id="ARBA00022485"/>
    </source>
</evidence>
<proteinExistence type="predicted"/>
<gene>
    <name evidence="8" type="ORF">H9894_02050</name>
</gene>
<feature type="domain" description="Cysteine-rich" evidence="6">
    <location>
        <begin position="431"/>
        <end position="511"/>
    </location>
</feature>
<dbReference type="NCBIfam" id="NF045663">
    <property type="entry name" value="diclust_near_Sec"/>
    <property type="match status" value="1"/>
</dbReference>